<dbReference type="Gene3D" id="1.10.238.10">
    <property type="entry name" value="EF-hand"/>
    <property type="match status" value="3"/>
</dbReference>
<evidence type="ECO:0000256" key="5">
    <source>
        <dbReference type="ARBA" id="ARBA00023179"/>
    </source>
</evidence>
<dbReference type="InterPro" id="IPR050230">
    <property type="entry name" value="CALM/Myosin/TropC-like"/>
</dbReference>
<evidence type="ECO:0000256" key="3">
    <source>
        <dbReference type="ARBA" id="ARBA00023123"/>
    </source>
</evidence>
<evidence type="ECO:0000256" key="2">
    <source>
        <dbReference type="ARBA" id="ARBA00022837"/>
    </source>
</evidence>
<dbReference type="Proteomes" id="UP000828390">
    <property type="component" value="Unassembled WGS sequence"/>
</dbReference>
<evidence type="ECO:0000256" key="6">
    <source>
        <dbReference type="ARBA" id="ARBA00049593"/>
    </source>
</evidence>
<feature type="domain" description="EF-hand" evidence="8">
    <location>
        <begin position="85"/>
        <end position="120"/>
    </location>
</feature>
<dbReference type="SUPFAM" id="SSF47473">
    <property type="entry name" value="EF-hand"/>
    <property type="match status" value="1"/>
</dbReference>
<keyword evidence="10" id="KW-1185">Reference proteome</keyword>
<dbReference type="AlphaFoldDB" id="A0A9D4L740"/>
<evidence type="ECO:0000256" key="7">
    <source>
        <dbReference type="ARBA" id="ARBA00078496"/>
    </source>
</evidence>
<accession>A0A9D4L740</accession>
<dbReference type="EMBL" id="JAIWYP010000003">
    <property type="protein sequence ID" value="KAH3853235.1"/>
    <property type="molecule type" value="Genomic_DNA"/>
</dbReference>
<evidence type="ECO:0000313" key="9">
    <source>
        <dbReference type="EMBL" id="KAH3853235.1"/>
    </source>
</evidence>
<name>A0A9D4L740_DREPO</name>
<dbReference type="Pfam" id="PF13499">
    <property type="entry name" value="EF-hand_7"/>
    <property type="match status" value="2"/>
</dbReference>
<dbReference type="FunFam" id="1.10.238.10:FF:000003">
    <property type="entry name" value="Calmodulin A"/>
    <property type="match status" value="1"/>
</dbReference>
<evidence type="ECO:0000256" key="1">
    <source>
        <dbReference type="ARBA" id="ARBA00022737"/>
    </source>
</evidence>
<evidence type="ECO:0000259" key="8">
    <source>
        <dbReference type="PROSITE" id="PS50222"/>
    </source>
</evidence>
<evidence type="ECO:0000256" key="4">
    <source>
        <dbReference type="ARBA" id="ARBA00023175"/>
    </source>
</evidence>
<organism evidence="9 10">
    <name type="scientific">Dreissena polymorpha</name>
    <name type="common">Zebra mussel</name>
    <name type="synonym">Mytilus polymorpha</name>
    <dbReference type="NCBI Taxonomy" id="45954"/>
    <lineage>
        <taxon>Eukaryota</taxon>
        <taxon>Metazoa</taxon>
        <taxon>Spiralia</taxon>
        <taxon>Lophotrochozoa</taxon>
        <taxon>Mollusca</taxon>
        <taxon>Bivalvia</taxon>
        <taxon>Autobranchia</taxon>
        <taxon>Heteroconchia</taxon>
        <taxon>Euheterodonta</taxon>
        <taxon>Imparidentia</taxon>
        <taxon>Neoheterodontei</taxon>
        <taxon>Myida</taxon>
        <taxon>Dreissenoidea</taxon>
        <taxon>Dreissenidae</taxon>
        <taxon>Dreissena</taxon>
    </lineage>
</organism>
<feature type="domain" description="EF-hand" evidence="8">
    <location>
        <begin position="121"/>
        <end position="153"/>
    </location>
</feature>
<dbReference type="PROSITE" id="PS50222">
    <property type="entry name" value="EF_HAND_2"/>
    <property type="match status" value="3"/>
</dbReference>
<dbReference type="PANTHER" id="PTHR23048">
    <property type="entry name" value="MYOSIN LIGHT CHAIN 1, 3"/>
    <property type="match status" value="1"/>
</dbReference>
<feature type="domain" description="EF-hand" evidence="8">
    <location>
        <begin position="12"/>
        <end position="47"/>
    </location>
</feature>
<dbReference type="SMART" id="SM00054">
    <property type="entry name" value="EFh"/>
    <property type="match status" value="4"/>
</dbReference>
<comment type="function">
    <text evidence="6">In molluscan muscle, calcium regulation is associated with myosin rather than with actin. Muscle myosin contains two types of light chains: the catalytic light chain, essential for ATPase activity, and the regulatory light chain, a calcium-binding protein responsible for Ca(2+) dependent binding and Ca(2+) dependent Mg-ATPase activity.</text>
</comment>
<dbReference type="CDD" id="cd00051">
    <property type="entry name" value="EFh"/>
    <property type="match status" value="2"/>
</dbReference>
<keyword evidence="5" id="KW-0514">Muscle protein</keyword>
<dbReference type="OrthoDB" id="26525at2759"/>
<dbReference type="InterPro" id="IPR018247">
    <property type="entry name" value="EF_Hand_1_Ca_BS"/>
</dbReference>
<dbReference type="PANTHER" id="PTHR23048:SF0">
    <property type="entry name" value="CALMODULIN LIKE 3"/>
    <property type="match status" value="1"/>
</dbReference>
<reference evidence="9" key="1">
    <citation type="journal article" date="2019" name="bioRxiv">
        <title>The Genome of the Zebra Mussel, Dreissena polymorpha: A Resource for Invasive Species Research.</title>
        <authorList>
            <person name="McCartney M.A."/>
            <person name="Auch B."/>
            <person name="Kono T."/>
            <person name="Mallez S."/>
            <person name="Zhang Y."/>
            <person name="Obille A."/>
            <person name="Becker A."/>
            <person name="Abrahante J.E."/>
            <person name="Garbe J."/>
            <person name="Badalamenti J.P."/>
            <person name="Herman A."/>
            <person name="Mangelson H."/>
            <person name="Liachko I."/>
            <person name="Sullivan S."/>
            <person name="Sone E.D."/>
            <person name="Koren S."/>
            <person name="Silverstein K.A.T."/>
            <person name="Beckman K.B."/>
            <person name="Gohl D.M."/>
        </authorList>
    </citation>
    <scope>NUCLEOTIDE SEQUENCE</scope>
    <source>
        <strain evidence="9">Duluth1</strain>
        <tissue evidence="9">Whole animal</tissue>
    </source>
</reference>
<dbReference type="PROSITE" id="PS00018">
    <property type="entry name" value="EF_HAND_1"/>
    <property type="match status" value="1"/>
</dbReference>
<keyword evidence="4" id="KW-0505">Motor protein</keyword>
<dbReference type="InterPro" id="IPR011992">
    <property type="entry name" value="EF-hand-dom_pair"/>
</dbReference>
<protein>
    <recommendedName>
        <fullName evidence="7">Sulfhydryl light chain</fullName>
    </recommendedName>
</protein>
<reference evidence="9" key="2">
    <citation type="submission" date="2020-11" db="EMBL/GenBank/DDBJ databases">
        <authorList>
            <person name="McCartney M.A."/>
            <person name="Auch B."/>
            <person name="Kono T."/>
            <person name="Mallez S."/>
            <person name="Becker A."/>
            <person name="Gohl D.M."/>
            <person name="Silverstein K.A.T."/>
            <person name="Koren S."/>
            <person name="Bechman K.B."/>
            <person name="Herman A."/>
            <person name="Abrahante J.E."/>
            <person name="Garbe J."/>
        </authorList>
    </citation>
    <scope>NUCLEOTIDE SEQUENCE</scope>
    <source>
        <strain evidence="9">Duluth1</strain>
        <tissue evidence="9">Whole animal</tissue>
    </source>
</reference>
<dbReference type="InterPro" id="IPR002048">
    <property type="entry name" value="EF_hand_dom"/>
</dbReference>
<keyword evidence="1" id="KW-0677">Repeat</keyword>
<evidence type="ECO:0000313" key="10">
    <source>
        <dbReference type="Proteomes" id="UP000828390"/>
    </source>
</evidence>
<comment type="caution">
    <text evidence="9">The sequence shown here is derived from an EMBL/GenBank/DDBJ whole genome shotgun (WGS) entry which is preliminary data.</text>
</comment>
<dbReference type="GO" id="GO:0016460">
    <property type="term" value="C:myosin II complex"/>
    <property type="evidence" value="ECO:0007669"/>
    <property type="project" value="TreeGrafter"/>
</dbReference>
<gene>
    <name evidence="9" type="ORF">DPMN_095758</name>
</gene>
<dbReference type="GO" id="GO:0005509">
    <property type="term" value="F:calcium ion binding"/>
    <property type="evidence" value="ECO:0007669"/>
    <property type="project" value="InterPro"/>
</dbReference>
<sequence>MELEPTDLFAEEQIEEYKETFSLFDKEGDGTISLRELGTVLRALGQHPTEADLNDLIGNMEVEGHTTIEFPQFLNILSKLIKDTDPETELTEAFKIFDKENTGNIACADLRRIMTTYGETLTDEEVEEMIKEADTDGDGIVDYAEFIAMVIQQ</sequence>
<proteinExistence type="predicted"/>
<keyword evidence="2" id="KW-0106">Calcium</keyword>
<keyword evidence="3" id="KW-0518">Myosin</keyword>